<reference evidence="3 4" key="1">
    <citation type="submission" date="2018-10" db="EMBL/GenBank/DDBJ databases">
        <title>Draft genome sequence of Bacillus salarius IM0101, isolated from a hypersaline soil in Inner Mongolia, China.</title>
        <authorList>
            <person name="Yamprayoonswat W."/>
            <person name="Boonvisut S."/>
            <person name="Jumpathong W."/>
            <person name="Sittihan S."/>
            <person name="Ruangsuj P."/>
            <person name="Wanthongcharoen S."/>
            <person name="Thongpramul N."/>
            <person name="Pimmason S."/>
            <person name="Yu B."/>
            <person name="Yasawong M."/>
        </authorList>
    </citation>
    <scope>NUCLEOTIDE SEQUENCE [LARGE SCALE GENOMIC DNA]</scope>
    <source>
        <strain evidence="3 4">IM0101</strain>
    </source>
</reference>
<keyword evidence="1" id="KW-1015">Disulfide bond</keyword>
<protein>
    <submittedName>
        <fullName evidence="3">TlpA family protein disulfide reductase</fullName>
    </submittedName>
</protein>
<dbReference type="Pfam" id="PF00578">
    <property type="entry name" value="AhpC-TSA"/>
    <property type="match status" value="1"/>
</dbReference>
<keyword evidence="4" id="KW-1185">Reference proteome</keyword>
<dbReference type="PANTHER" id="PTHR42852:SF12">
    <property type="entry name" value="THIOL-DISULFIDE OXIDOREDUCTASE YKUV"/>
    <property type="match status" value="1"/>
</dbReference>
<dbReference type="RefSeq" id="WP_125559233.1">
    <property type="nucleotide sequence ID" value="NZ_RBVX01000028.1"/>
</dbReference>
<dbReference type="OrthoDB" id="9811352at2"/>
<dbReference type="InterPro" id="IPR050553">
    <property type="entry name" value="Thioredoxin_ResA/DsbE_sf"/>
</dbReference>
<organism evidence="3 4">
    <name type="scientific">Salibacterium salarium</name>
    <dbReference type="NCBI Taxonomy" id="284579"/>
    <lineage>
        <taxon>Bacteria</taxon>
        <taxon>Bacillati</taxon>
        <taxon>Bacillota</taxon>
        <taxon>Bacilli</taxon>
        <taxon>Bacillales</taxon>
        <taxon>Bacillaceae</taxon>
    </lineage>
</organism>
<dbReference type="PANTHER" id="PTHR42852">
    <property type="entry name" value="THIOL:DISULFIDE INTERCHANGE PROTEIN DSBE"/>
    <property type="match status" value="1"/>
</dbReference>
<gene>
    <name evidence="3" type="ORF">D7Z54_22445</name>
</gene>
<evidence type="ECO:0000256" key="1">
    <source>
        <dbReference type="ARBA" id="ARBA00023157"/>
    </source>
</evidence>
<evidence type="ECO:0000313" key="4">
    <source>
        <dbReference type="Proteomes" id="UP000275076"/>
    </source>
</evidence>
<dbReference type="InterPro" id="IPR000866">
    <property type="entry name" value="AhpC/TSA"/>
</dbReference>
<dbReference type="CDD" id="cd02966">
    <property type="entry name" value="TlpA_like_family"/>
    <property type="match status" value="1"/>
</dbReference>
<sequence>MPLKLKSEMPNIPDTQNWYNDRITKNDLIGEKPALVQFWSISCDLCKQAIPKVNKLCEELKDTITTLSVHMPRSAKDQDIEKVKKTAHKLGIKQPIFIDNNHHLTDAFQNEYVPTYFIFDKDGKLYYVQSGGGGIRLLRKKIHRVLWEQEN</sequence>
<dbReference type="AlphaFoldDB" id="A0A428MY60"/>
<dbReference type="GO" id="GO:0016491">
    <property type="term" value="F:oxidoreductase activity"/>
    <property type="evidence" value="ECO:0007669"/>
    <property type="project" value="InterPro"/>
</dbReference>
<comment type="caution">
    <text evidence="3">The sequence shown here is derived from an EMBL/GenBank/DDBJ whole genome shotgun (WGS) entry which is preliminary data.</text>
</comment>
<proteinExistence type="predicted"/>
<dbReference type="InterPro" id="IPR013766">
    <property type="entry name" value="Thioredoxin_domain"/>
</dbReference>
<name>A0A428MY60_9BACI</name>
<accession>A0A428MY60</accession>
<evidence type="ECO:0000313" key="3">
    <source>
        <dbReference type="EMBL" id="RSL31081.1"/>
    </source>
</evidence>
<evidence type="ECO:0000259" key="2">
    <source>
        <dbReference type="PROSITE" id="PS51352"/>
    </source>
</evidence>
<feature type="domain" description="Thioredoxin" evidence="2">
    <location>
        <begin position="3"/>
        <end position="147"/>
    </location>
</feature>
<dbReference type="PROSITE" id="PS51352">
    <property type="entry name" value="THIOREDOXIN_2"/>
    <property type="match status" value="1"/>
</dbReference>
<dbReference type="EMBL" id="RBVX01000028">
    <property type="protein sequence ID" value="RSL31081.1"/>
    <property type="molecule type" value="Genomic_DNA"/>
</dbReference>
<dbReference type="GO" id="GO:0016209">
    <property type="term" value="F:antioxidant activity"/>
    <property type="evidence" value="ECO:0007669"/>
    <property type="project" value="InterPro"/>
</dbReference>
<dbReference type="InterPro" id="IPR036249">
    <property type="entry name" value="Thioredoxin-like_sf"/>
</dbReference>
<dbReference type="Proteomes" id="UP000275076">
    <property type="component" value="Unassembled WGS sequence"/>
</dbReference>
<dbReference type="Gene3D" id="3.40.30.10">
    <property type="entry name" value="Glutaredoxin"/>
    <property type="match status" value="1"/>
</dbReference>
<dbReference type="SUPFAM" id="SSF52833">
    <property type="entry name" value="Thioredoxin-like"/>
    <property type="match status" value="1"/>
</dbReference>